<dbReference type="AlphaFoldDB" id="A0A1I7NSH2"/>
<proteinExistence type="predicted"/>
<dbReference type="Proteomes" id="UP000199423">
    <property type="component" value="Unassembled WGS sequence"/>
</dbReference>
<name>A0A1I7NSH2_9HYPH</name>
<accession>A0A1I7NSH2</accession>
<evidence type="ECO:0000313" key="2">
    <source>
        <dbReference type="Proteomes" id="UP000199423"/>
    </source>
</evidence>
<gene>
    <name evidence="1" type="ORF">SAMN04488557_3257</name>
</gene>
<dbReference type="EMBL" id="FPCH01000003">
    <property type="protein sequence ID" value="SFV37624.1"/>
    <property type="molecule type" value="Genomic_DNA"/>
</dbReference>
<organism evidence="1 2">
    <name type="scientific">Hyphomicrobium facile</name>
    <dbReference type="NCBI Taxonomy" id="51670"/>
    <lineage>
        <taxon>Bacteria</taxon>
        <taxon>Pseudomonadati</taxon>
        <taxon>Pseudomonadota</taxon>
        <taxon>Alphaproteobacteria</taxon>
        <taxon>Hyphomicrobiales</taxon>
        <taxon>Hyphomicrobiaceae</taxon>
        <taxon>Hyphomicrobium</taxon>
    </lineage>
</organism>
<sequence length="31" mass="3421">MFNDIHIIGPVFALRIPALKASGDRRQTPDA</sequence>
<dbReference type="STRING" id="51670.SAMN04488557_3257"/>
<keyword evidence="2" id="KW-1185">Reference proteome</keyword>
<reference evidence="2" key="1">
    <citation type="submission" date="2016-10" db="EMBL/GenBank/DDBJ databases">
        <authorList>
            <person name="Varghese N."/>
            <person name="Submissions S."/>
        </authorList>
    </citation>
    <scope>NUCLEOTIDE SEQUENCE [LARGE SCALE GENOMIC DNA]</scope>
    <source>
        <strain evidence="2">DSM 1565</strain>
    </source>
</reference>
<evidence type="ECO:0000313" key="1">
    <source>
        <dbReference type="EMBL" id="SFV37624.1"/>
    </source>
</evidence>
<protein>
    <submittedName>
        <fullName evidence="1">Uncharacterized protein</fullName>
    </submittedName>
</protein>